<evidence type="ECO:0000313" key="1">
    <source>
        <dbReference type="EMBL" id="KFD67826.1"/>
    </source>
</evidence>
<name>A0A085NED0_9BILA</name>
<dbReference type="AlphaFoldDB" id="A0A085NED0"/>
<accession>A0A085NED0</accession>
<sequence length="68" mass="7891">MDMRMIDEIFYIGEHDIQLSVSKETVRPHFCFPSFLCLSSQGVYWCNKAVFCRRTNRSNSGGKHMIAT</sequence>
<protein>
    <submittedName>
        <fullName evidence="1">Uncharacterized protein</fullName>
    </submittedName>
</protein>
<dbReference type="Proteomes" id="UP000030758">
    <property type="component" value="Unassembled WGS sequence"/>
</dbReference>
<dbReference type="EMBL" id="KL367510">
    <property type="protein sequence ID" value="KFD67826.1"/>
    <property type="molecule type" value="Genomic_DNA"/>
</dbReference>
<organism evidence="1">
    <name type="scientific">Trichuris suis</name>
    <name type="common">pig whipworm</name>
    <dbReference type="NCBI Taxonomy" id="68888"/>
    <lineage>
        <taxon>Eukaryota</taxon>
        <taxon>Metazoa</taxon>
        <taxon>Ecdysozoa</taxon>
        <taxon>Nematoda</taxon>
        <taxon>Enoplea</taxon>
        <taxon>Dorylaimia</taxon>
        <taxon>Trichinellida</taxon>
        <taxon>Trichuridae</taxon>
        <taxon>Trichuris</taxon>
    </lineage>
</organism>
<proteinExistence type="predicted"/>
<gene>
    <name evidence="1" type="ORF">M514_19909</name>
</gene>
<reference evidence="1" key="1">
    <citation type="journal article" date="2014" name="Nat. Genet.">
        <title>Genome and transcriptome of the porcine whipworm Trichuris suis.</title>
        <authorList>
            <person name="Jex A.R."/>
            <person name="Nejsum P."/>
            <person name="Schwarz E.M."/>
            <person name="Hu L."/>
            <person name="Young N.D."/>
            <person name="Hall R.S."/>
            <person name="Korhonen P.K."/>
            <person name="Liao S."/>
            <person name="Thamsborg S."/>
            <person name="Xia J."/>
            <person name="Xu P."/>
            <person name="Wang S."/>
            <person name="Scheerlinck J.P."/>
            <person name="Hofmann A."/>
            <person name="Sternberg P.W."/>
            <person name="Wang J."/>
            <person name="Gasser R.B."/>
        </authorList>
    </citation>
    <scope>NUCLEOTIDE SEQUENCE [LARGE SCALE GENOMIC DNA]</scope>
    <source>
        <strain evidence="1">DCEP-RM93F</strain>
    </source>
</reference>